<dbReference type="RefSeq" id="WP_208925564.1">
    <property type="nucleotide sequence ID" value="NZ_JAYFNZ010000034.1"/>
</dbReference>
<feature type="domain" description="Peptidase S11 D-alanyl-D-alanine carboxypeptidase A N-terminal" evidence="11">
    <location>
        <begin position="90"/>
        <end position="310"/>
    </location>
</feature>
<dbReference type="PATRIC" id="fig|49338.4.peg.1870"/>
<protein>
    <submittedName>
        <fullName evidence="12">Serine-type D-Ala-D-Ala carboxypeptidase</fullName>
    </submittedName>
</protein>
<feature type="region of interest" description="Disordered" evidence="10">
    <location>
        <begin position="47"/>
        <end position="90"/>
    </location>
</feature>
<dbReference type="GO" id="GO:0009002">
    <property type="term" value="F:serine-type D-Ala-D-Ala carboxypeptidase activity"/>
    <property type="evidence" value="ECO:0007669"/>
    <property type="project" value="InterPro"/>
</dbReference>
<accession>A0A098AZS5</accession>
<reference evidence="12" key="1">
    <citation type="submission" date="2014-07" db="EMBL/GenBank/DDBJ databases">
        <authorList>
            <person name="Hornung V.Bastian."/>
        </authorList>
    </citation>
    <scope>NUCLEOTIDE SEQUENCE</scope>
    <source>
        <strain evidence="12">PCE-S</strain>
    </source>
</reference>
<dbReference type="GO" id="GO:0009252">
    <property type="term" value="P:peptidoglycan biosynthetic process"/>
    <property type="evidence" value="ECO:0007669"/>
    <property type="project" value="UniProtKB-KW"/>
</dbReference>
<feature type="compositionally biased region" description="Polar residues" evidence="10">
    <location>
        <begin position="67"/>
        <end position="85"/>
    </location>
</feature>
<dbReference type="PANTHER" id="PTHR21581:SF6">
    <property type="entry name" value="TRAFFICKING PROTEIN PARTICLE COMPLEX SUBUNIT 12"/>
    <property type="match status" value="1"/>
</dbReference>
<evidence type="ECO:0000256" key="8">
    <source>
        <dbReference type="PIRSR" id="PIRSR618044-2"/>
    </source>
</evidence>
<keyword evidence="12" id="KW-0645">Protease</keyword>
<feature type="binding site" evidence="8">
    <location>
        <position position="280"/>
    </location>
    <ligand>
        <name>substrate</name>
    </ligand>
</feature>
<dbReference type="InterPro" id="IPR012338">
    <property type="entry name" value="Beta-lactam/transpept-like"/>
</dbReference>
<dbReference type="InterPro" id="IPR018044">
    <property type="entry name" value="Peptidase_S11"/>
</dbReference>
<feature type="active site" evidence="7">
    <location>
        <position position="170"/>
    </location>
</feature>
<evidence type="ECO:0000259" key="11">
    <source>
        <dbReference type="Pfam" id="PF00768"/>
    </source>
</evidence>
<keyword evidence="3" id="KW-0378">Hydrolase</keyword>
<comment type="similarity">
    <text evidence="1 9">Belongs to the peptidase S11 family.</text>
</comment>
<keyword evidence="12" id="KW-0121">Carboxypeptidase</keyword>
<evidence type="ECO:0000256" key="4">
    <source>
        <dbReference type="ARBA" id="ARBA00022960"/>
    </source>
</evidence>
<evidence type="ECO:0000256" key="1">
    <source>
        <dbReference type="ARBA" id="ARBA00007164"/>
    </source>
</evidence>
<sequence>MSKKSRKRVFLTFLTMIATAAIVLTFFPGLLDRTGLASTLHTLSSNLLNGQENPDKGASLDKGAGKSSLNLTKTSQSQVDTNQFTPPEDSSYLMLNLQTGERLLEKNGDTHRAPASTVKLLTGLLVHEKLQADELITLGEEVKVEGSVLGFKPGDKILVKDLFTAMYVYSANDAANALAVAAYGTKEQFIQAMNSYAAELGCQDSQFKTADGMPAEDQYTTAKDLAIIAAKVTETPVLMDYINQKKASVEWTDANGWKQVREISNTNQLLGIYPGDQGLKTGTTTEAGQCLVTYITSEDGDLLLVLLGSKQRYTDTVELLDQGMAKIRTRSALKNILSSPDAFYNIPGFFVP</sequence>
<dbReference type="GO" id="GO:0008360">
    <property type="term" value="P:regulation of cell shape"/>
    <property type="evidence" value="ECO:0007669"/>
    <property type="project" value="UniProtKB-KW"/>
</dbReference>
<feature type="active site" description="Acyl-ester intermediate" evidence="7">
    <location>
        <position position="116"/>
    </location>
</feature>
<dbReference type="PRINTS" id="PR00725">
    <property type="entry name" value="DADACBPTASE1"/>
</dbReference>
<evidence type="ECO:0000256" key="9">
    <source>
        <dbReference type="RuleBase" id="RU004016"/>
    </source>
</evidence>
<evidence type="ECO:0000256" key="7">
    <source>
        <dbReference type="PIRSR" id="PIRSR618044-1"/>
    </source>
</evidence>
<dbReference type="AlphaFoldDB" id="A0A098AZS5"/>
<dbReference type="PANTHER" id="PTHR21581">
    <property type="entry name" value="D-ALANYL-D-ALANINE CARBOXYPEPTIDASE"/>
    <property type="match status" value="1"/>
</dbReference>
<keyword evidence="4" id="KW-0133">Cell shape</keyword>
<keyword evidence="2" id="KW-0732">Signal</keyword>
<evidence type="ECO:0000256" key="10">
    <source>
        <dbReference type="SAM" id="MobiDB-lite"/>
    </source>
</evidence>
<keyword evidence="6" id="KW-0961">Cell wall biogenesis/degradation</keyword>
<dbReference type="EMBL" id="LK996017">
    <property type="protein sequence ID" value="CDX01627.1"/>
    <property type="molecule type" value="Genomic_DNA"/>
</dbReference>
<proteinExistence type="inferred from homology"/>
<dbReference type="GO" id="GO:0071555">
    <property type="term" value="P:cell wall organization"/>
    <property type="evidence" value="ECO:0007669"/>
    <property type="project" value="UniProtKB-KW"/>
</dbReference>
<dbReference type="MEROPS" id="S11.004"/>
<dbReference type="Pfam" id="PF00768">
    <property type="entry name" value="Peptidase_S11"/>
    <property type="match status" value="1"/>
</dbReference>
<organism evidence="12">
    <name type="scientific">Desulfitobacterium hafniense</name>
    <name type="common">Desulfitobacterium frappieri</name>
    <dbReference type="NCBI Taxonomy" id="49338"/>
    <lineage>
        <taxon>Bacteria</taxon>
        <taxon>Bacillati</taxon>
        <taxon>Bacillota</taxon>
        <taxon>Clostridia</taxon>
        <taxon>Eubacteriales</taxon>
        <taxon>Desulfitobacteriaceae</taxon>
        <taxon>Desulfitobacterium</taxon>
    </lineage>
</organism>
<dbReference type="SUPFAM" id="SSF56601">
    <property type="entry name" value="beta-lactamase/transpeptidase-like"/>
    <property type="match status" value="1"/>
</dbReference>
<feature type="active site" description="Proton acceptor" evidence="7">
    <location>
        <position position="119"/>
    </location>
</feature>
<evidence type="ECO:0000256" key="2">
    <source>
        <dbReference type="ARBA" id="ARBA00022729"/>
    </source>
</evidence>
<evidence type="ECO:0000313" key="12">
    <source>
        <dbReference type="EMBL" id="CDX01627.1"/>
    </source>
</evidence>
<dbReference type="Gene3D" id="3.40.710.10">
    <property type="entry name" value="DD-peptidase/beta-lactamase superfamily"/>
    <property type="match status" value="1"/>
</dbReference>
<keyword evidence="5" id="KW-0573">Peptidoglycan synthesis</keyword>
<dbReference type="GO" id="GO:0006508">
    <property type="term" value="P:proteolysis"/>
    <property type="evidence" value="ECO:0007669"/>
    <property type="project" value="InterPro"/>
</dbReference>
<evidence type="ECO:0000256" key="3">
    <source>
        <dbReference type="ARBA" id="ARBA00022801"/>
    </source>
</evidence>
<evidence type="ECO:0000256" key="5">
    <source>
        <dbReference type="ARBA" id="ARBA00022984"/>
    </source>
</evidence>
<name>A0A098AZS5_DESHA</name>
<gene>
    <name evidence="12" type="ORF">DPCES_1740</name>
</gene>
<dbReference type="InterPro" id="IPR001967">
    <property type="entry name" value="Peptidase_S11_N"/>
</dbReference>
<evidence type="ECO:0000256" key="6">
    <source>
        <dbReference type="ARBA" id="ARBA00023316"/>
    </source>
</evidence>